<dbReference type="EMBL" id="JAGIZQ010000002">
    <property type="protein sequence ID" value="KAH6640779.1"/>
    <property type="molecule type" value="Genomic_DNA"/>
</dbReference>
<accession>A0ACB7PL30</accession>
<evidence type="ECO:0000313" key="1">
    <source>
        <dbReference type="EMBL" id="KAH6640779.1"/>
    </source>
</evidence>
<reference evidence="1 2" key="1">
    <citation type="journal article" date="2021" name="Nat. Commun.">
        <title>Genetic determinants of endophytism in the Arabidopsis root mycobiome.</title>
        <authorList>
            <person name="Mesny F."/>
            <person name="Miyauchi S."/>
            <person name="Thiergart T."/>
            <person name="Pickel B."/>
            <person name="Atanasova L."/>
            <person name="Karlsson M."/>
            <person name="Huettel B."/>
            <person name="Barry K.W."/>
            <person name="Haridas S."/>
            <person name="Chen C."/>
            <person name="Bauer D."/>
            <person name="Andreopoulos W."/>
            <person name="Pangilinan J."/>
            <person name="LaButti K."/>
            <person name="Riley R."/>
            <person name="Lipzen A."/>
            <person name="Clum A."/>
            <person name="Drula E."/>
            <person name="Henrissat B."/>
            <person name="Kohler A."/>
            <person name="Grigoriev I.V."/>
            <person name="Martin F.M."/>
            <person name="Hacquard S."/>
        </authorList>
    </citation>
    <scope>NUCLEOTIDE SEQUENCE [LARGE SCALE GENOMIC DNA]</scope>
    <source>
        <strain evidence="1 2">MPI-SDFR-AT-0079</strain>
    </source>
</reference>
<organism evidence="1 2">
    <name type="scientific">Chaetomium tenue</name>
    <dbReference type="NCBI Taxonomy" id="1854479"/>
    <lineage>
        <taxon>Eukaryota</taxon>
        <taxon>Fungi</taxon>
        <taxon>Dikarya</taxon>
        <taxon>Ascomycota</taxon>
        <taxon>Pezizomycotina</taxon>
        <taxon>Sordariomycetes</taxon>
        <taxon>Sordariomycetidae</taxon>
        <taxon>Sordariales</taxon>
        <taxon>Chaetomiaceae</taxon>
        <taxon>Chaetomium</taxon>
    </lineage>
</organism>
<dbReference type="Proteomes" id="UP000724584">
    <property type="component" value="Unassembled WGS sequence"/>
</dbReference>
<keyword evidence="2" id="KW-1185">Reference proteome</keyword>
<comment type="caution">
    <text evidence="1">The sequence shown here is derived from an EMBL/GenBank/DDBJ whole genome shotgun (WGS) entry which is preliminary data.</text>
</comment>
<proteinExistence type="predicted"/>
<name>A0ACB7PL30_9PEZI</name>
<sequence length="247" mass="26848">MASTETPPAQADPPAPPTESEPLLGRPGDATQQPDAPIVSNFVLGTGWIAQAGAVLLVGVIWSSVLSHETHALVTPHPLLQSLGFFTVLQAILILQPTTTPAAKLHGQRAHFVLHLLSLALFISGTTIIEVNKHRNHLAHFHSPHAYLGSATLTLLLLQYLFGFTIWAVPRVWGGEDAAKALWKYHRWTGYAALALLLATVMAAMDTDYNKAVMKVPDRWVVVAGVWIVIGVFPRVHLRKLGLRRGA</sequence>
<protein>
    <submittedName>
        <fullName evidence="1">Eukaryotic cytochrome b561-domain-containing protein</fullName>
    </submittedName>
</protein>
<gene>
    <name evidence="1" type="ORF">F5144DRAFT_111421</name>
</gene>
<evidence type="ECO:0000313" key="2">
    <source>
        <dbReference type="Proteomes" id="UP000724584"/>
    </source>
</evidence>